<dbReference type="SUPFAM" id="SSF46626">
    <property type="entry name" value="Cytochrome c"/>
    <property type="match status" value="1"/>
</dbReference>
<accession>A0A7X3S995</accession>
<dbReference type="GO" id="GO:0046872">
    <property type="term" value="F:metal ion binding"/>
    <property type="evidence" value="ECO:0007669"/>
    <property type="project" value="UniProtKB-KW"/>
</dbReference>
<dbReference type="InterPro" id="IPR036909">
    <property type="entry name" value="Cyt_c-like_dom_sf"/>
</dbReference>
<proteinExistence type="predicted"/>
<evidence type="ECO:0000313" key="8">
    <source>
        <dbReference type="Proteomes" id="UP000433101"/>
    </source>
</evidence>
<dbReference type="GO" id="GO:0020037">
    <property type="term" value="F:heme binding"/>
    <property type="evidence" value="ECO:0007669"/>
    <property type="project" value="InterPro"/>
</dbReference>
<dbReference type="RefSeq" id="WP_160776893.1">
    <property type="nucleotide sequence ID" value="NZ_WUMV01000008.1"/>
</dbReference>
<evidence type="ECO:0000259" key="6">
    <source>
        <dbReference type="PROSITE" id="PS51007"/>
    </source>
</evidence>
<protein>
    <submittedName>
        <fullName evidence="7">C-type cytochrome</fullName>
    </submittedName>
</protein>
<comment type="caution">
    <text evidence="7">The sequence shown here is derived from an EMBL/GenBank/DDBJ whole genome shotgun (WGS) entry which is preliminary data.</text>
</comment>
<dbReference type="InterPro" id="IPR010538">
    <property type="entry name" value="DHOR"/>
</dbReference>
<feature type="chain" id="PRO_5031106498" evidence="5">
    <location>
        <begin position="26"/>
        <end position="510"/>
    </location>
</feature>
<dbReference type="Gene3D" id="1.10.760.10">
    <property type="entry name" value="Cytochrome c-like domain"/>
    <property type="match status" value="1"/>
</dbReference>
<evidence type="ECO:0000256" key="4">
    <source>
        <dbReference type="PROSITE-ProRule" id="PRU00433"/>
    </source>
</evidence>
<reference evidence="7 8" key="1">
    <citation type="submission" date="2019-12" db="EMBL/GenBank/DDBJ databases">
        <authorList>
            <person name="Li M."/>
        </authorList>
    </citation>
    <scope>NUCLEOTIDE SEQUENCE [LARGE SCALE GENOMIC DNA]</scope>
    <source>
        <strain evidence="7 8">GBMRC 2046</strain>
    </source>
</reference>
<evidence type="ECO:0000256" key="3">
    <source>
        <dbReference type="ARBA" id="ARBA00023004"/>
    </source>
</evidence>
<name>A0A7X3S995_9HYPH</name>
<evidence type="ECO:0000256" key="2">
    <source>
        <dbReference type="ARBA" id="ARBA00022723"/>
    </source>
</evidence>
<dbReference type="GO" id="GO:0004130">
    <property type="term" value="F:cytochrome-c peroxidase activity"/>
    <property type="evidence" value="ECO:0007669"/>
    <property type="project" value="TreeGrafter"/>
</dbReference>
<evidence type="ECO:0000256" key="5">
    <source>
        <dbReference type="SAM" id="SignalP"/>
    </source>
</evidence>
<keyword evidence="3 4" id="KW-0408">Iron</keyword>
<keyword evidence="8" id="KW-1185">Reference proteome</keyword>
<feature type="domain" description="Cytochrome c" evidence="6">
    <location>
        <begin position="378"/>
        <end position="510"/>
    </location>
</feature>
<dbReference type="PIRSF" id="PIRSF028099">
    <property type="entry name" value="DUF1111"/>
    <property type="match status" value="1"/>
</dbReference>
<evidence type="ECO:0000256" key="1">
    <source>
        <dbReference type="ARBA" id="ARBA00022617"/>
    </source>
</evidence>
<evidence type="ECO:0000313" key="7">
    <source>
        <dbReference type="EMBL" id="MXN66643.1"/>
    </source>
</evidence>
<sequence>MLKKSLPILASGLFALGLFSVPTLAGDAGPLAHRDDLIPKDRARVARVLKSDVDLEKAEPFERMSAGAATSQKHINANAFSHPSQNLSFEEQQDFAVGNGLFRKLWVSSPSSTQASDGLGPLFNARSCQGCHLKDGRGHPPREGEDAVALFLRLSVPPKTEEQRKAVESGAVLSIPEPTYGGQFQTFAVPGLKSEGRLEVDYEEFGVTLGDGTVVSLRKPTYRMTDLGFGPMADDVMTSPRVAPQMIGLGLIQAIHPGDILAMADPEDADGDGISGRISWVPDPATGERTIGRYGWKASTPSVRAQSAGAFAGDIGISTPDVPLNYGDCTKAQTECRVMPTGEQAHLGASEAPDPVMRLVDFYSRNLAVPARRDVDNVEVLAGKAVFHDLGCASCHRPKYVTSRKADIKAHRFQLIWPYTDILLHDMGEGLSDNRPVGSASGAEWRTPPLWGIGLTETVSGQESYLHDGRARTLEEAILWHGGEAEPAKNAYASLEKKDRDVLVRFLKSL</sequence>
<feature type="signal peptide" evidence="5">
    <location>
        <begin position="1"/>
        <end position="25"/>
    </location>
</feature>
<keyword evidence="2 4" id="KW-0479">Metal-binding</keyword>
<dbReference type="InterPro" id="IPR009056">
    <property type="entry name" value="Cyt_c-like_dom"/>
</dbReference>
<dbReference type="PROSITE" id="PS51007">
    <property type="entry name" value="CYTC"/>
    <property type="match status" value="1"/>
</dbReference>
<organism evidence="7 8">
    <name type="scientific">Stappia sediminis</name>
    <dbReference type="NCBI Taxonomy" id="2692190"/>
    <lineage>
        <taxon>Bacteria</taxon>
        <taxon>Pseudomonadati</taxon>
        <taxon>Pseudomonadota</taxon>
        <taxon>Alphaproteobacteria</taxon>
        <taxon>Hyphomicrobiales</taxon>
        <taxon>Stappiaceae</taxon>
        <taxon>Stappia</taxon>
    </lineage>
</organism>
<dbReference type="GO" id="GO:0009055">
    <property type="term" value="F:electron transfer activity"/>
    <property type="evidence" value="ECO:0007669"/>
    <property type="project" value="InterPro"/>
</dbReference>
<dbReference type="AlphaFoldDB" id="A0A7X3S995"/>
<keyword evidence="5" id="KW-0732">Signal</keyword>
<keyword evidence="1 4" id="KW-0349">Heme</keyword>
<dbReference type="EMBL" id="WUMV01000008">
    <property type="protein sequence ID" value="MXN66643.1"/>
    <property type="molecule type" value="Genomic_DNA"/>
</dbReference>
<dbReference type="InterPro" id="IPR051395">
    <property type="entry name" value="Cytochrome_c_Peroxidase/MauG"/>
</dbReference>
<dbReference type="PANTHER" id="PTHR30600:SF4">
    <property type="entry name" value="CYTOCHROME C DOMAIN-CONTAINING PROTEIN"/>
    <property type="match status" value="1"/>
</dbReference>
<dbReference type="Proteomes" id="UP000433101">
    <property type="component" value="Unassembled WGS sequence"/>
</dbReference>
<dbReference type="Pfam" id="PF06537">
    <property type="entry name" value="DHOR"/>
    <property type="match status" value="1"/>
</dbReference>
<gene>
    <name evidence="7" type="ORF">GR183_17130</name>
</gene>
<dbReference type="PANTHER" id="PTHR30600">
    <property type="entry name" value="CYTOCHROME C PEROXIDASE-RELATED"/>
    <property type="match status" value="1"/>
</dbReference>